<sequence length="259" mass="28655">MIVPPAMQHSIDTQDRPLHSTTPPVFTAAHIPLAQHRDPYVQHDKTKLYKLEETSPETLTWTKIHHLSVNIHKTYALKRREKENHTGTYTDTFSSMRPSSLLYLCNLKPHHLEKGRSGHLCLSIVVMVAKDGEYIDLVVLNCRKLTLRPKIPPTPGAPALRPPARARAVPPPRVPLPWPVPFLSPMLLSKPGALNALSSLSALGGLTELLGGSHSSPVQTTGVHRSHKTYTPRLRSPGSGMGPQDNSKLKSERSKFAPY</sequence>
<gene>
    <name evidence="2" type="ORF">TGEB3V08_LOCUS3377</name>
</gene>
<name>A0A7R9JUW4_TIMGE</name>
<feature type="region of interest" description="Disordered" evidence="1">
    <location>
        <begin position="214"/>
        <end position="259"/>
    </location>
</feature>
<reference evidence="2" key="1">
    <citation type="submission" date="2020-11" db="EMBL/GenBank/DDBJ databases">
        <authorList>
            <person name="Tran Van P."/>
        </authorList>
    </citation>
    <scope>NUCLEOTIDE SEQUENCE</scope>
</reference>
<evidence type="ECO:0000256" key="1">
    <source>
        <dbReference type="SAM" id="MobiDB-lite"/>
    </source>
</evidence>
<feature type="compositionally biased region" description="Basic and acidic residues" evidence="1">
    <location>
        <begin position="247"/>
        <end position="259"/>
    </location>
</feature>
<dbReference type="AlphaFoldDB" id="A0A7R9JUW4"/>
<proteinExistence type="predicted"/>
<evidence type="ECO:0000313" key="2">
    <source>
        <dbReference type="EMBL" id="CAD7589430.1"/>
    </source>
</evidence>
<protein>
    <submittedName>
        <fullName evidence="2">Uncharacterized protein</fullName>
    </submittedName>
</protein>
<dbReference type="EMBL" id="OE840069">
    <property type="protein sequence ID" value="CAD7589430.1"/>
    <property type="molecule type" value="Genomic_DNA"/>
</dbReference>
<organism evidence="2">
    <name type="scientific">Timema genevievae</name>
    <name type="common">Walking stick</name>
    <dbReference type="NCBI Taxonomy" id="629358"/>
    <lineage>
        <taxon>Eukaryota</taxon>
        <taxon>Metazoa</taxon>
        <taxon>Ecdysozoa</taxon>
        <taxon>Arthropoda</taxon>
        <taxon>Hexapoda</taxon>
        <taxon>Insecta</taxon>
        <taxon>Pterygota</taxon>
        <taxon>Neoptera</taxon>
        <taxon>Polyneoptera</taxon>
        <taxon>Phasmatodea</taxon>
        <taxon>Timematodea</taxon>
        <taxon>Timematoidea</taxon>
        <taxon>Timematidae</taxon>
        <taxon>Timema</taxon>
    </lineage>
</organism>
<accession>A0A7R9JUW4</accession>